<proteinExistence type="predicted"/>
<evidence type="ECO:0000313" key="2">
    <source>
        <dbReference type="EMBL" id="MFC5722862.1"/>
    </source>
</evidence>
<dbReference type="InterPro" id="IPR036515">
    <property type="entry name" value="Transposase_17_sf"/>
</dbReference>
<reference evidence="3" key="1">
    <citation type="journal article" date="2019" name="Int. J. Syst. Evol. Microbiol.">
        <title>The Global Catalogue of Microorganisms (GCM) 10K type strain sequencing project: providing services to taxonomists for standard genome sequencing and annotation.</title>
        <authorList>
            <consortium name="The Broad Institute Genomics Platform"/>
            <consortium name="The Broad Institute Genome Sequencing Center for Infectious Disease"/>
            <person name="Wu L."/>
            <person name="Ma J."/>
        </authorList>
    </citation>
    <scope>NUCLEOTIDE SEQUENCE [LARGE SCALE GENOMIC DNA]</scope>
    <source>
        <strain evidence="3">CGMCC 4.7304</strain>
    </source>
</reference>
<name>A0ABW0Z341_9ACTN</name>
<dbReference type="RefSeq" id="WP_390318628.1">
    <property type="nucleotide sequence ID" value="NZ_JBHSPB010000014.1"/>
</dbReference>
<dbReference type="Pfam" id="PF01797">
    <property type="entry name" value="Y1_Tnp"/>
    <property type="match status" value="1"/>
</dbReference>
<comment type="caution">
    <text evidence="2">The sequence shown here is derived from an EMBL/GenBank/DDBJ whole genome shotgun (WGS) entry which is preliminary data.</text>
</comment>
<feature type="domain" description="Transposase IS200-like" evidence="1">
    <location>
        <begin position="10"/>
        <end position="45"/>
    </location>
</feature>
<dbReference type="InterPro" id="IPR002686">
    <property type="entry name" value="Transposase_17"/>
</dbReference>
<evidence type="ECO:0000313" key="3">
    <source>
        <dbReference type="Proteomes" id="UP001596083"/>
    </source>
</evidence>
<accession>A0ABW0Z341</accession>
<evidence type="ECO:0000259" key="1">
    <source>
        <dbReference type="Pfam" id="PF01797"/>
    </source>
</evidence>
<dbReference type="SUPFAM" id="SSF143422">
    <property type="entry name" value="Transposase IS200-like"/>
    <property type="match status" value="1"/>
</dbReference>
<dbReference type="EMBL" id="JBHSPB010000014">
    <property type="protein sequence ID" value="MFC5722862.1"/>
    <property type="molecule type" value="Genomic_DNA"/>
</dbReference>
<gene>
    <name evidence="2" type="ORF">ACFP1Z_22090</name>
</gene>
<organism evidence="2 3">
    <name type="scientific">Streptomyces gamaensis</name>
    <dbReference type="NCBI Taxonomy" id="1763542"/>
    <lineage>
        <taxon>Bacteria</taxon>
        <taxon>Bacillati</taxon>
        <taxon>Actinomycetota</taxon>
        <taxon>Actinomycetes</taxon>
        <taxon>Kitasatosporales</taxon>
        <taxon>Streptomycetaceae</taxon>
        <taxon>Streptomyces</taxon>
    </lineage>
</organism>
<dbReference type="Proteomes" id="UP001596083">
    <property type="component" value="Unassembled WGS sequence"/>
</dbReference>
<keyword evidence="3" id="KW-1185">Reference proteome</keyword>
<protein>
    <submittedName>
        <fullName evidence="2">Transposase</fullName>
    </submittedName>
</protein>
<sequence length="48" mass="5473">MSGPAEQDHHVRLLREEYDAHVRRHLWDGHFWSGSYCAGSRGGAPRPS</sequence>